<evidence type="ECO:0000313" key="2">
    <source>
        <dbReference type="EMBL" id="JAS13623.1"/>
    </source>
</evidence>
<keyword evidence="1" id="KW-0732">Signal</keyword>
<proteinExistence type="predicted"/>
<sequence>MEIYSLPLFLTVIMIVPAWKPWIPIELLPDIHYRGFHSAGEIGAGLEWIHKPKATLEEQFKGYDMLVTAFKKVFVVMKEKLDYGNFTKTDHNYLAFLNVTQDVNEFNYNETVIEKKVKNVIELLNRINRFRINYELRGILPYIPFFKWNGK</sequence>
<feature type="chain" id="PRO_5008580446" description="Peptidase M13 N-terminal domain-containing protein" evidence="1">
    <location>
        <begin position="19"/>
        <end position="151"/>
    </location>
</feature>
<evidence type="ECO:0008006" key="3">
    <source>
        <dbReference type="Google" id="ProtNLM"/>
    </source>
</evidence>
<feature type="signal peptide" evidence="1">
    <location>
        <begin position="1"/>
        <end position="18"/>
    </location>
</feature>
<dbReference type="EMBL" id="GEDC01023675">
    <property type="protein sequence ID" value="JAS13623.1"/>
    <property type="molecule type" value="Transcribed_RNA"/>
</dbReference>
<dbReference type="AlphaFoldDB" id="A0A1B6CJU2"/>
<evidence type="ECO:0000256" key="1">
    <source>
        <dbReference type="SAM" id="SignalP"/>
    </source>
</evidence>
<accession>A0A1B6CJU2</accession>
<organism evidence="2">
    <name type="scientific">Clastoptera arizonana</name>
    <name type="common">Arizona spittle bug</name>
    <dbReference type="NCBI Taxonomy" id="38151"/>
    <lineage>
        <taxon>Eukaryota</taxon>
        <taxon>Metazoa</taxon>
        <taxon>Ecdysozoa</taxon>
        <taxon>Arthropoda</taxon>
        <taxon>Hexapoda</taxon>
        <taxon>Insecta</taxon>
        <taxon>Pterygota</taxon>
        <taxon>Neoptera</taxon>
        <taxon>Paraneoptera</taxon>
        <taxon>Hemiptera</taxon>
        <taxon>Auchenorrhyncha</taxon>
        <taxon>Cercopoidea</taxon>
        <taxon>Clastopteridae</taxon>
        <taxon>Clastoptera</taxon>
    </lineage>
</organism>
<gene>
    <name evidence="2" type="ORF">g.1370</name>
</gene>
<name>A0A1B6CJU2_9HEMI</name>
<reference evidence="2" key="1">
    <citation type="submission" date="2015-12" db="EMBL/GenBank/DDBJ databases">
        <title>De novo transcriptome assembly of four potential Pierce s Disease insect vectors from Arizona vineyards.</title>
        <authorList>
            <person name="Tassone E.E."/>
        </authorList>
    </citation>
    <scope>NUCLEOTIDE SEQUENCE</scope>
</reference>
<protein>
    <recommendedName>
        <fullName evidence="3">Peptidase M13 N-terminal domain-containing protein</fullName>
    </recommendedName>
</protein>